<accession>A0A7X2MZV7</accession>
<evidence type="ECO:0000313" key="2">
    <source>
        <dbReference type="Proteomes" id="UP000460287"/>
    </source>
</evidence>
<reference evidence="1 2" key="1">
    <citation type="submission" date="2019-08" db="EMBL/GenBank/DDBJ databases">
        <title>In-depth cultivation of the pig gut microbiome towards novel bacterial diversity and tailored functional studies.</title>
        <authorList>
            <person name="Wylensek D."/>
            <person name="Hitch T.C.A."/>
            <person name="Clavel T."/>
        </authorList>
    </citation>
    <scope>NUCLEOTIDE SEQUENCE [LARGE SCALE GENOMIC DNA]</scope>
    <source>
        <strain evidence="1 2">WCA-383-APC-5B</strain>
    </source>
</reference>
<dbReference type="PANTHER" id="PTHR38471">
    <property type="entry name" value="FOUR HELIX BUNDLE PROTEIN"/>
    <property type="match status" value="1"/>
</dbReference>
<dbReference type="InterPro" id="IPR012657">
    <property type="entry name" value="23S_rRNA-intervening_sequence"/>
</dbReference>
<sequence length="118" mass="13551">MKDNLVYKKSYTFSTEIVNLYKKMTTIDKEFVLSKQLVRSGTSICANITEAVNSASRAEFIFKLNISLKEAKETEYWINLLKDTNYITNQESYKLLASCTELCRILSSIIHTCNNSTK</sequence>
<dbReference type="Gene3D" id="1.20.1440.60">
    <property type="entry name" value="23S rRNA-intervening sequence"/>
    <property type="match status" value="1"/>
</dbReference>
<dbReference type="InterPro" id="IPR036583">
    <property type="entry name" value="23S_rRNA_IVS_sf"/>
</dbReference>
<comment type="caution">
    <text evidence="1">The sequence shown here is derived from an EMBL/GenBank/DDBJ whole genome shotgun (WGS) entry which is preliminary data.</text>
</comment>
<dbReference type="NCBIfam" id="TIGR02436">
    <property type="entry name" value="four helix bundle protein"/>
    <property type="match status" value="1"/>
</dbReference>
<evidence type="ECO:0000313" key="1">
    <source>
        <dbReference type="EMBL" id="MSR92143.1"/>
    </source>
</evidence>
<organism evidence="1 2">
    <name type="scientific">Inconstantimicrobium porci</name>
    <dbReference type="NCBI Taxonomy" id="2652291"/>
    <lineage>
        <taxon>Bacteria</taxon>
        <taxon>Bacillati</taxon>
        <taxon>Bacillota</taxon>
        <taxon>Clostridia</taxon>
        <taxon>Eubacteriales</taxon>
        <taxon>Clostridiaceae</taxon>
        <taxon>Inconstantimicrobium</taxon>
    </lineage>
</organism>
<dbReference type="RefSeq" id="WP_154532041.1">
    <property type="nucleotide sequence ID" value="NZ_JAQXTV010000079.1"/>
</dbReference>
<dbReference type="PIRSF" id="PIRSF035652">
    <property type="entry name" value="CHP02436"/>
    <property type="match status" value="1"/>
</dbReference>
<dbReference type="PANTHER" id="PTHR38471:SF2">
    <property type="entry name" value="FOUR HELIX BUNDLE PROTEIN"/>
    <property type="match status" value="1"/>
</dbReference>
<dbReference type="AlphaFoldDB" id="A0A7X2MZV7"/>
<name>A0A7X2MZV7_9CLOT</name>
<gene>
    <name evidence="1" type="ORF">FYJ33_12250</name>
</gene>
<dbReference type="Proteomes" id="UP000460287">
    <property type="component" value="Unassembled WGS sequence"/>
</dbReference>
<dbReference type="Pfam" id="PF05635">
    <property type="entry name" value="23S_rRNA_IVP"/>
    <property type="match status" value="1"/>
</dbReference>
<dbReference type="SUPFAM" id="SSF158446">
    <property type="entry name" value="IVS-encoded protein-like"/>
    <property type="match status" value="1"/>
</dbReference>
<protein>
    <submittedName>
        <fullName evidence="1">Four helix bundle protein</fullName>
    </submittedName>
</protein>
<proteinExistence type="predicted"/>
<keyword evidence="2" id="KW-1185">Reference proteome</keyword>
<dbReference type="EMBL" id="VULX01000023">
    <property type="protein sequence ID" value="MSR92143.1"/>
    <property type="molecule type" value="Genomic_DNA"/>
</dbReference>